<sequence length="132" mass="15411">MMTRLVLCCLFLFSPMLFAGTYYQLHVPSKALPYCEFMPFDYVEKKIVKTELYNRIYIKQPVTLEFIRLDSKPFTGLQLWSPKGQVKATRLSDTKYRYELPTLNKGEIYELRGILKHPAKSGFQICVSALSR</sequence>
<dbReference type="EMBL" id="JBHRSF010000071">
    <property type="protein sequence ID" value="MFC2996556.1"/>
    <property type="molecule type" value="Genomic_DNA"/>
</dbReference>
<organism evidence="2 3">
    <name type="scientific">Acinetobacter sichuanensis</name>
    <dbReference type="NCBI Taxonomy" id="2136183"/>
    <lineage>
        <taxon>Bacteria</taxon>
        <taxon>Pseudomonadati</taxon>
        <taxon>Pseudomonadota</taxon>
        <taxon>Gammaproteobacteria</taxon>
        <taxon>Moraxellales</taxon>
        <taxon>Moraxellaceae</taxon>
        <taxon>Acinetobacter</taxon>
    </lineage>
</organism>
<gene>
    <name evidence="2" type="ORF">ACFODO_15060</name>
</gene>
<feature type="signal peptide" evidence="1">
    <location>
        <begin position="1"/>
        <end position="19"/>
    </location>
</feature>
<feature type="chain" id="PRO_5045652018" evidence="1">
    <location>
        <begin position="20"/>
        <end position="132"/>
    </location>
</feature>
<name>A0ABV7BI63_9GAMM</name>
<proteinExistence type="predicted"/>
<evidence type="ECO:0000313" key="2">
    <source>
        <dbReference type="EMBL" id="MFC2996556.1"/>
    </source>
</evidence>
<dbReference type="Proteomes" id="UP001595455">
    <property type="component" value="Unassembled WGS sequence"/>
</dbReference>
<protein>
    <submittedName>
        <fullName evidence="2">Uncharacterized protein</fullName>
    </submittedName>
</protein>
<reference evidence="3" key="1">
    <citation type="journal article" date="2019" name="Int. J. Syst. Evol. Microbiol.">
        <title>The Global Catalogue of Microorganisms (GCM) 10K type strain sequencing project: providing services to taxonomists for standard genome sequencing and annotation.</title>
        <authorList>
            <consortium name="The Broad Institute Genomics Platform"/>
            <consortium name="The Broad Institute Genome Sequencing Center for Infectious Disease"/>
            <person name="Wu L."/>
            <person name="Ma J."/>
        </authorList>
    </citation>
    <scope>NUCLEOTIDE SEQUENCE [LARGE SCALE GENOMIC DNA]</scope>
    <source>
        <strain evidence="3">KCTC 62575</strain>
    </source>
</reference>
<evidence type="ECO:0000313" key="3">
    <source>
        <dbReference type="Proteomes" id="UP001595455"/>
    </source>
</evidence>
<keyword evidence="3" id="KW-1185">Reference proteome</keyword>
<evidence type="ECO:0000256" key="1">
    <source>
        <dbReference type="SAM" id="SignalP"/>
    </source>
</evidence>
<accession>A0ABV7BI63</accession>
<comment type="caution">
    <text evidence="2">The sequence shown here is derived from an EMBL/GenBank/DDBJ whole genome shotgun (WGS) entry which is preliminary data.</text>
</comment>
<keyword evidence="1" id="KW-0732">Signal</keyword>
<dbReference type="RefSeq" id="WP_147305704.1">
    <property type="nucleotide sequence ID" value="NZ_JBHRSF010000071.1"/>
</dbReference>